<name>A0A839GDB6_9BACT</name>
<dbReference type="EMBL" id="JACJIQ010000005">
    <property type="protein sequence ID" value="MBA9076902.1"/>
    <property type="molecule type" value="Genomic_DNA"/>
</dbReference>
<protein>
    <submittedName>
        <fullName evidence="1">Uncharacterized protein</fullName>
    </submittedName>
</protein>
<proteinExistence type="predicted"/>
<comment type="caution">
    <text evidence="1">The sequence shown here is derived from an EMBL/GenBank/DDBJ whole genome shotgun (WGS) entry which is preliminary data.</text>
</comment>
<dbReference type="Proteomes" id="UP000563094">
    <property type="component" value="Unassembled WGS sequence"/>
</dbReference>
<dbReference type="AlphaFoldDB" id="A0A839GDB6"/>
<gene>
    <name evidence="1" type="ORF">FHS90_001610</name>
</gene>
<accession>A0A839GDB6</accession>
<evidence type="ECO:0000313" key="2">
    <source>
        <dbReference type="Proteomes" id="UP000563094"/>
    </source>
</evidence>
<sequence>MNKCQLDLLFLGYFSENSSKTQAPAAAYASRTFPEISNRFFVSTKIERSGS</sequence>
<keyword evidence="2" id="KW-1185">Reference proteome</keyword>
<organism evidence="1 2">
    <name type="scientific">Rufibacter quisquiliarum</name>
    <dbReference type="NCBI Taxonomy" id="1549639"/>
    <lineage>
        <taxon>Bacteria</taxon>
        <taxon>Pseudomonadati</taxon>
        <taxon>Bacteroidota</taxon>
        <taxon>Cytophagia</taxon>
        <taxon>Cytophagales</taxon>
        <taxon>Hymenobacteraceae</taxon>
        <taxon>Rufibacter</taxon>
    </lineage>
</organism>
<reference evidence="1 2" key="1">
    <citation type="submission" date="2020-08" db="EMBL/GenBank/DDBJ databases">
        <title>Genomic Encyclopedia of Type Strains, Phase IV (KMG-IV): sequencing the most valuable type-strain genomes for metagenomic binning, comparative biology and taxonomic classification.</title>
        <authorList>
            <person name="Goeker M."/>
        </authorList>
    </citation>
    <scope>NUCLEOTIDE SEQUENCE [LARGE SCALE GENOMIC DNA]</scope>
    <source>
        <strain evidence="1 2">DSM 29854</strain>
    </source>
</reference>
<evidence type="ECO:0000313" key="1">
    <source>
        <dbReference type="EMBL" id="MBA9076902.1"/>
    </source>
</evidence>